<sequence>MRVTYSDPAVKQSTLPFCWTHSPVALQPWGMEIASEQSSGSGQGPEPAQKSLYEHAGGWSALRGFVDIFYTDVLADPLLQPLFGSGRPEHVDHLTAFDAESFGGPDDFSRSVGFAQLIDAHRGLAIAEPQRVRFVELYLAAADKAGLPADHAFRTALREHVEFGSRVAVQNSHAQTEADLHPLREVPHWHWPDS</sequence>
<keyword evidence="6" id="KW-1185">Reference proteome</keyword>
<dbReference type="InterPro" id="IPR009050">
    <property type="entry name" value="Globin-like_sf"/>
</dbReference>
<evidence type="ECO:0000256" key="2">
    <source>
        <dbReference type="ARBA" id="ARBA00022617"/>
    </source>
</evidence>
<dbReference type="Gene3D" id="1.10.490.10">
    <property type="entry name" value="Globins"/>
    <property type="match status" value="1"/>
</dbReference>
<organism evidence="5 6">
    <name type="scientific">Kribbella alba</name>
    <dbReference type="NCBI Taxonomy" id="190197"/>
    <lineage>
        <taxon>Bacteria</taxon>
        <taxon>Bacillati</taxon>
        <taxon>Actinomycetota</taxon>
        <taxon>Actinomycetes</taxon>
        <taxon>Propionibacteriales</taxon>
        <taxon>Kribbellaceae</taxon>
        <taxon>Kribbella</taxon>
    </lineage>
</organism>
<gene>
    <name evidence="5" type="ORF">GCM10009744_18210</name>
</gene>
<evidence type="ECO:0008006" key="7">
    <source>
        <dbReference type="Google" id="ProtNLM"/>
    </source>
</evidence>
<evidence type="ECO:0000313" key="6">
    <source>
        <dbReference type="Proteomes" id="UP001501319"/>
    </source>
</evidence>
<dbReference type="EMBL" id="BAAANE010000004">
    <property type="protein sequence ID" value="GAA1630493.1"/>
    <property type="molecule type" value="Genomic_DNA"/>
</dbReference>
<reference evidence="6" key="1">
    <citation type="journal article" date="2019" name="Int. J. Syst. Evol. Microbiol.">
        <title>The Global Catalogue of Microorganisms (GCM) 10K type strain sequencing project: providing services to taxonomists for standard genome sequencing and annotation.</title>
        <authorList>
            <consortium name="The Broad Institute Genomics Platform"/>
            <consortium name="The Broad Institute Genome Sequencing Center for Infectious Disease"/>
            <person name="Wu L."/>
            <person name="Ma J."/>
        </authorList>
    </citation>
    <scope>NUCLEOTIDE SEQUENCE [LARGE SCALE GENOMIC DNA]</scope>
    <source>
        <strain evidence="6">JCM 14306</strain>
    </source>
</reference>
<keyword evidence="3" id="KW-0479">Metal-binding</keyword>
<dbReference type="InterPro" id="IPR012292">
    <property type="entry name" value="Globin/Proto"/>
</dbReference>
<evidence type="ECO:0000313" key="5">
    <source>
        <dbReference type="EMBL" id="GAA1630493.1"/>
    </source>
</evidence>
<dbReference type="SUPFAM" id="SSF46458">
    <property type="entry name" value="Globin-like"/>
    <property type="match status" value="1"/>
</dbReference>
<dbReference type="CDD" id="cd14775">
    <property type="entry name" value="TrHb2_O-like"/>
    <property type="match status" value="1"/>
</dbReference>
<name>A0ABP4R524_9ACTN</name>
<dbReference type="InterPro" id="IPR001486">
    <property type="entry name" value="Hemoglobin_trunc"/>
</dbReference>
<dbReference type="Pfam" id="PF01152">
    <property type="entry name" value="Bac_globin"/>
    <property type="match status" value="1"/>
</dbReference>
<evidence type="ECO:0000256" key="4">
    <source>
        <dbReference type="ARBA" id="ARBA00023004"/>
    </source>
</evidence>
<evidence type="ECO:0000256" key="3">
    <source>
        <dbReference type="ARBA" id="ARBA00022723"/>
    </source>
</evidence>
<comment type="caution">
    <text evidence="5">The sequence shown here is derived from an EMBL/GenBank/DDBJ whole genome shotgun (WGS) entry which is preliminary data.</text>
</comment>
<protein>
    <recommendedName>
        <fullName evidence="7">Globin</fullName>
    </recommendedName>
</protein>
<keyword evidence="1" id="KW-0813">Transport</keyword>
<evidence type="ECO:0000256" key="1">
    <source>
        <dbReference type="ARBA" id="ARBA00022448"/>
    </source>
</evidence>
<dbReference type="Proteomes" id="UP001501319">
    <property type="component" value="Unassembled WGS sequence"/>
</dbReference>
<proteinExistence type="predicted"/>
<keyword evidence="2" id="KW-0349">Heme</keyword>
<keyword evidence="4" id="KW-0408">Iron</keyword>
<accession>A0ABP4R524</accession>